<feature type="non-terminal residue" evidence="3">
    <location>
        <position position="118"/>
    </location>
</feature>
<keyword evidence="1" id="KW-0862">Zinc</keyword>
<name>A0ABN7XD36_GIGMA</name>
<evidence type="ECO:0000256" key="1">
    <source>
        <dbReference type="PROSITE-ProRule" id="PRU00047"/>
    </source>
</evidence>
<accession>A0ABN7XD36</accession>
<evidence type="ECO:0000313" key="4">
    <source>
        <dbReference type="Proteomes" id="UP000789901"/>
    </source>
</evidence>
<dbReference type="InterPro" id="IPR036875">
    <property type="entry name" value="Znf_CCHC_sf"/>
</dbReference>
<sequence length="118" mass="13933">NSCSKNYDKAKKKALKMEEYNRNKHFGKQKDLNILEKSQQSNKTAALTINHIEKEKKLNHDDIKNMVKNIVTKTMMNLNKTQNQLRNNKPHTCYFCQQEGHIIKNCSKRNKKNNQTNK</sequence>
<dbReference type="Gene3D" id="4.10.60.10">
    <property type="entry name" value="Zinc finger, CCHC-type"/>
    <property type="match status" value="1"/>
</dbReference>
<feature type="non-terminal residue" evidence="3">
    <location>
        <position position="1"/>
    </location>
</feature>
<organism evidence="3 4">
    <name type="scientific">Gigaspora margarita</name>
    <dbReference type="NCBI Taxonomy" id="4874"/>
    <lineage>
        <taxon>Eukaryota</taxon>
        <taxon>Fungi</taxon>
        <taxon>Fungi incertae sedis</taxon>
        <taxon>Mucoromycota</taxon>
        <taxon>Glomeromycotina</taxon>
        <taxon>Glomeromycetes</taxon>
        <taxon>Diversisporales</taxon>
        <taxon>Gigasporaceae</taxon>
        <taxon>Gigaspora</taxon>
    </lineage>
</organism>
<protein>
    <submittedName>
        <fullName evidence="3">33484_t:CDS:1</fullName>
    </submittedName>
</protein>
<evidence type="ECO:0000259" key="2">
    <source>
        <dbReference type="PROSITE" id="PS50158"/>
    </source>
</evidence>
<dbReference type="Pfam" id="PF00098">
    <property type="entry name" value="zf-CCHC"/>
    <property type="match status" value="1"/>
</dbReference>
<gene>
    <name evidence="3" type="ORF">GMARGA_LOCUS41361</name>
</gene>
<keyword evidence="1" id="KW-0863">Zinc-finger</keyword>
<comment type="caution">
    <text evidence="3">The sequence shown here is derived from an EMBL/GenBank/DDBJ whole genome shotgun (WGS) entry which is preliminary data.</text>
</comment>
<dbReference type="PROSITE" id="PS50158">
    <property type="entry name" value="ZF_CCHC"/>
    <property type="match status" value="1"/>
</dbReference>
<keyword evidence="1" id="KW-0479">Metal-binding</keyword>
<proteinExistence type="predicted"/>
<dbReference type="Proteomes" id="UP000789901">
    <property type="component" value="Unassembled WGS sequence"/>
</dbReference>
<keyword evidence="4" id="KW-1185">Reference proteome</keyword>
<dbReference type="SUPFAM" id="SSF57756">
    <property type="entry name" value="Retrovirus zinc finger-like domains"/>
    <property type="match status" value="1"/>
</dbReference>
<reference evidence="3 4" key="1">
    <citation type="submission" date="2021-06" db="EMBL/GenBank/DDBJ databases">
        <authorList>
            <person name="Kallberg Y."/>
            <person name="Tangrot J."/>
            <person name="Rosling A."/>
        </authorList>
    </citation>
    <scope>NUCLEOTIDE SEQUENCE [LARGE SCALE GENOMIC DNA]</scope>
    <source>
        <strain evidence="3 4">120-4 pot B 10/14</strain>
    </source>
</reference>
<dbReference type="InterPro" id="IPR001878">
    <property type="entry name" value="Znf_CCHC"/>
</dbReference>
<evidence type="ECO:0000313" key="3">
    <source>
        <dbReference type="EMBL" id="CAG8852540.1"/>
    </source>
</evidence>
<dbReference type="SMART" id="SM00343">
    <property type="entry name" value="ZnF_C2HC"/>
    <property type="match status" value="1"/>
</dbReference>
<feature type="domain" description="CCHC-type" evidence="2">
    <location>
        <begin position="93"/>
        <end position="108"/>
    </location>
</feature>
<dbReference type="EMBL" id="CAJVQB010113123">
    <property type="protein sequence ID" value="CAG8852540.1"/>
    <property type="molecule type" value="Genomic_DNA"/>
</dbReference>